<name>A0A1T1HAV7_OCELI</name>
<evidence type="ECO:0008006" key="7">
    <source>
        <dbReference type="Google" id="ProtNLM"/>
    </source>
</evidence>
<dbReference type="Gene3D" id="1.10.1240.20">
    <property type="entry name" value="Lytic transglycosylase, superhelical linker domain"/>
    <property type="match status" value="1"/>
</dbReference>
<feature type="domain" description="Lytic transglycosylase superhelical linker" evidence="4">
    <location>
        <begin position="276"/>
        <end position="339"/>
    </location>
</feature>
<dbReference type="SUPFAM" id="SSF48435">
    <property type="entry name" value="Bacterial muramidases"/>
    <property type="match status" value="1"/>
</dbReference>
<dbReference type="EMBL" id="MTSD02000004">
    <property type="protein sequence ID" value="OOV86955.1"/>
    <property type="molecule type" value="Genomic_DNA"/>
</dbReference>
<dbReference type="PANTHER" id="PTHR37423:SF5">
    <property type="entry name" value="SOLUBLE LYTIC MUREIN TRANSGLYCOSYLASE"/>
    <property type="match status" value="1"/>
</dbReference>
<dbReference type="Pfam" id="PF01464">
    <property type="entry name" value="SLT"/>
    <property type="match status" value="1"/>
</dbReference>
<reference evidence="5" key="1">
    <citation type="submission" date="2017-02" db="EMBL/GenBank/DDBJ databases">
        <title>Draft Genome Sequence of the Salt Water Bacterium Oceanospirillum linum ATCC 11336.</title>
        <authorList>
            <person name="Trachtenberg A.M."/>
            <person name="Carney J.G."/>
            <person name="Linnane J.D."/>
            <person name="Rheaume B.A."/>
            <person name="Pitts N.L."/>
            <person name="Mykles D.L."/>
            <person name="Maclea K.S."/>
        </authorList>
    </citation>
    <scope>NUCLEOTIDE SEQUENCE [LARGE SCALE GENOMIC DNA]</scope>
    <source>
        <strain evidence="5">ATCC 11336</strain>
    </source>
</reference>
<evidence type="ECO:0000259" key="4">
    <source>
        <dbReference type="Pfam" id="PF14718"/>
    </source>
</evidence>
<dbReference type="GO" id="GO:0004553">
    <property type="term" value="F:hydrolase activity, hydrolyzing O-glycosyl compounds"/>
    <property type="evidence" value="ECO:0007669"/>
    <property type="project" value="InterPro"/>
</dbReference>
<dbReference type="PROSITE" id="PS00922">
    <property type="entry name" value="TRANSGLYCOSYLASE"/>
    <property type="match status" value="1"/>
</dbReference>
<dbReference type="Proteomes" id="UP000190064">
    <property type="component" value="Unassembled WGS sequence"/>
</dbReference>
<dbReference type="InterPro" id="IPR037061">
    <property type="entry name" value="Lytic_TGlycoase_superhlx_L_sf"/>
</dbReference>
<dbReference type="InterPro" id="IPR000189">
    <property type="entry name" value="Transglyc_AS"/>
</dbReference>
<dbReference type="CDD" id="cd13401">
    <property type="entry name" value="Slt70-like"/>
    <property type="match status" value="1"/>
</dbReference>
<evidence type="ECO:0000256" key="2">
    <source>
        <dbReference type="ARBA" id="ARBA00022729"/>
    </source>
</evidence>
<dbReference type="InterPro" id="IPR008258">
    <property type="entry name" value="Transglycosylase_SLT_dom_1"/>
</dbReference>
<dbReference type="AlphaFoldDB" id="A0A1T1HAV7"/>
<dbReference type="InterPro" id="IPR008939">
    <property type="entry name" value="Lytic_TGlycosylase_superhlx_U"/>
</dbReference>
<keyword evidence="2" id="KW-0732">Signal</keyword>
<dbReference type="InterPro" id="IPR012289">
    <property type="entry name" value="Lytic_TGlycosylase_superhlx_L"/>
</dbReference>
<comment type="similarity">
    <text evidence="1">Belongs to the transglycosylase Slt family.</text>
</comment>
<dbReference type="Pfam" id="PF14718">
    <property type="entry name" value="SLT_L"/>
    <property type="match status" value="1"/>
</dbReference>
<evidence type="ECO:0000259" key="3">
    <source>
        <dbReference type="Pfam" id="PF01464"/>
    </source>
</evidence>
<dbReference type="Gene3D" id="1.10.530.10">
    <property type="match status" value="1"/>
</dbReference>
<evidence type="ECO:0000256" key="1">
    <source>
        <dbReference type="ARBA" id="ARBA00007734"/>
    </source>
</evidence>
<comment type="caution">
    <text evidence="5">The sequence shown here is derived from an EMBL/GenBank/DDBJ whole genome shotgun (WGS) entry which is preliminary data.</text>
</comment>
<sequence length="523" mass="60737">MLKAEMKQGSLAKHLDKVTELWIQGRSQPKSCDAVFAFWQRQGGLTSSVAETRFWNAVKERNFSLARYAEKKISQSAGRKKTALLWQVRSHPERWLTRKSFSSSDHTHRIIVDYAVRRLAQKDMRLAARRWLSLRDHLNFTPEQKAKLNHYLGIRLALRFYDDAPELVAKIDPDFQDAEITEWRIRLALSQQDWPQVQLLIDKLPEEQQLTSRWQYWQAVAEQNITGQSQNERFSRIAVDRSYYGFLASEQLGQPFTLNYEPASFSASLQQNLLLLPSVRRMYELIQLEQFNYARQEWNLLFPTLNAEQKYALSHLAGSWEWHSQAIAGAAQVRKWNDLQLRFPLEYAELYQQSTRQRNIPLNWALSITRQESAFNPLARSGVGAMGLMQLMPKTARQTAKKIRQNLSAIKELYNPATNIALGTAYLAQMLDRFDGSRIYATAAYNAGPYRVKGWLKKRGHLPLDIWVEVIPYKETRTYVQRVLEYGVVYDMMANRPTRLLDDSERQLLALNFLNDDGAVVAD</sequence>
<dbReference type="STRING" id="966.BTA35_0211380"/>
<dbReference type="SUPFAM" id="SSF53955">
    <property type="entry name" value="Lysozyme-like"/>
    <property type="match status" value="1"/>
</dbReference>
<dbReference type="GO" id="GO:0008933">
    <property type="term" value="F:peptidoglycan lytic transglycosylase activity"/>
    <property type="evidence" value="ECO:0007669"/>
    <property type="project" value="InterPro"/>
</dbReference>
<evidence type="ECO:0000313" key="6">
    <source>
        <dbReference type="Proteomes" id="UP000190064"/>
    </source>
</evidence>
<accession>A0A1T1HAV7</accession>
<keyword evidence="6" id="KW-1185">Reference proteome</keyword>
<dbReference type="Gene3D" id="1.25.20.10">
    <property type="entry name" value="Bacterial muramidases"/>
    <property type="match status" value="1"/>
</dbReference>
<proteinExistence type="inferred from homology"/>
<dbReference type="GO" id="GO:0042597">
    <property type="term" value="C:periplasmic space"/>
    <property type="evidence" value="ECO:0007669"/>
    <property type="project" value="InterPro"/>
</dbReference>
<dbReference type="InterPro" id="IPR023346">
    <property type="entry name" value="Lysozyme-like_dom_sf"/>
</dbReference>
<protein>
    <recommendedName>
        <fullName evidence="7">Lytic murein transglycosylase</fullName>
    </recommendedName>
</protein>
<gene>
    <name evidence="5" type="ORF">BTA35_0211380</name>
</gene>
<evidence type="ECO:0000313" key="5">
    <source>
        <dbReference type="EMBL" id="OOV86955.1"/>
    </source>
</evidence>
<dbReference type="GO" id="GO:0000270">
    <property type="term" value="P:peptidoglycan metabolic process"/>
    <property type="evidence" value="ECO:0007669"/>
    <property type="project" value="InterPro"/>
</dbReference>
<organism evidence="5 6">
    <name type="scientific">Oceanospirillum linum</name>
    <dbReference type="NCBI Taxonomy" id="966"/>
    <lineage>
        <taxon>Bacteria</taxon>
        <taxon>Pseudomonadati</taxon>
        <taxon>Pseudomonadota</taxon>
        <taxon>Gammaproteobacteria</taxon>
        <taxon>Oceanospirillales</taxon>
        <taxon>Oceanospirillaceae</taxon>
        <taxon>Oceanospirillum</taxon>
    </lineage>
</organism>
<dbReference type="GO" id="GO:0016020">
    <property type="term" value="C:membrane"/>
    <property type="evidence" value="ECO:0007669"/>
    <property type="project" value="InterPro"/>
</dbReference>
<feature type="domain" description="Transglycosylase SLT" evidence="3">
    <location>
        <begin position="350"/>
        <end position="462"/>
    </location>
</feature>
<dbReference type="PANTHER" id="PTHR37423">
    <property type="entry name" value="SOLUBLE LYTIC MUREIN TRANSGLYCOSYLASE-RELATED"/>
    <property type="match status" value="1"/>
</dbReference>